<evidence type="ECO:0000313" key="13">
    <source>
        <dbReference type="EMBL" id="KAK3610832.1"/>
    </source>
</evidence>
<dbReference type="InterPro" id="IPR001611">
    <property type="entry name" value="Leu-rich_rpt"/>
</dbReference>
<dbReference type="SMART" id="SM00082">
    <property type="entry name" value="LRRCT"/>
    <property type="match status" value="1"/>
</dbReference>
<dbReference type="PROSITE" id="PS51450">
    <property type="entry name" value="LRR"/>
    <property type="match status" value="2"/>
</dbReference>
<dbReference type="InterPro" id="IPR032675">
    <property type="entry name" value="LRR_dom_sf"/>
</dbReference>
<accession>A0AAE0WEP4</accession>
<reference evidence="13" key="2">
    <citation type="journal article" date="2021" name="Genome Biol. Evol.">
        <title>Developing a high-quality reference genome for a parasitic bivalve with doubly uniparental inheritance (Bivalvia: Unionida).</title>
        <authorList>
            <person name="Smith C.H."/>
        </authorList>
    </citation>
    <scope>NUCLEOTIDE SEQUENCE</scope>
    <source>
        <strain evidence="13">CHS0354</strain>
        <tissue evidence="13">Mantle</tissue>
    </source>
</reference>
<dbReference type="Pfam" id="PF01582">
    <property type="entry name" value="TIR"/>
    <property type="match status" value="1"/>
</dbReference>
<evidence type="ECO:0000256" key="2">
    <source>
        <dbReference type="ARBA" id="ARBA00009634"/>
    </source>
</evidence>
<name>A0AAE0WEP4_9BIVA</name>
<evidence type="ECO:0000313" key="14">
    <source>
        <dbReference type="Proteomes" id="UP001195483"/>
    </source>
</evidence>
<evidence type="ECO:0000256" key="10">
    <source>
        <dbReference type="ARBA" id="ARBA00023180"/>
    </source>
</evidence>
<evidence type="ECO:0000256" key="3">
    <source>
        <dbReference type="ARBA" id="ARBA00022614"/>
    </source>
</evidence>
<evidence type="ECO:0000256" key="1">
    <source>
        <dbReference type="ARBA" id="ARBA00004479"/>
    </source>
</evidence>
<evidence type="ECO:0000256" key="5">
    <source>
        <dbReference type="ARBA" id="ARBA00022729"/>
    </source>
</evidence>
<keyword evidence="8" id="KW-0472">Membrane</keyword>
<organism evidence="13 14">
    <name type="scientific">Potamilus streckersoni</name>
    <dbReference type="NCBI Taxonomy" id="2493646"/>
    <lineage>
        <taxon>Eukaryota</taxon>
        <taxon>Metazoa</taxon>
        <taxon>Spiralia</taxon>
        <taxon>Lophotrochozoa</taxon>
        <taxon>Mollusca</taxon>
        <taxon>Bivalvia</taxon>
        <taxon>Autobranchia</taxon>
        <taxon>Heteroconchia</taxon>
        <taxon>Palaeoheterodonta</taxon>
        <taxon>Unionida</taxon>
        <taxon>Unionoidea</taxon>
        <taxon>Unionidae</taxon>
        <taxon>Ambleminae</taxon>
        <taxon>Lampsilini</taxon>
        <taxon>Potamilus</taxon>
    </lineage>
</organism>
<proteinExistence type="inferred from homology"/>
<reference evidence="13" key="3">
    <citation type="submission" date="2023-05" db="EMBL/GenBank/DDBJ databases">
        <authorList>
            <person name="Smith C.H."/>
        </authorList>
    </citation>
    <scope>NUCLEOTIDE SEQUENCE</scope>
    <source>
        <strain evidence="13">CHS0354</strain>
        <tissue evidence="13">Mantle</tissue>
    </source>
</reference>
<dbReference type="InterPro" id="IPR003591">
    <property type="entry name" value="Leu-rich_rpt_typical-subtyp"/>
</dbReference>
<feature type="domain" description="TIR" evidence="12">
    <location>
        <begin position="623"/>
        <end position="759"/>
    </location>
</feature>
<evidence type="ECO:0000256" key="11">
    <source>
        <dbReference type="SAM" id="SignalP"/>
    </source>
</evidence>
<dbReference type="GO" id="GO:0005886">
    <property type="term" value="C:plasma membrane"/>
    <property type="evidence" value="ECO:0007669"/>
    <property type="project" value="TreeGrafter"/>
</dbReference>
<dbReference type="SUPFAM" id="SSF52200">
    <property type="entry name" value="Toll/Interleukin receptor TIR domain"/>
    <property type="match status" value="2"/>
</dbReference>
<reference evidence="13" key="1">
    <citation type="journal article" date="2021" name="Genome Biol. Evol.">
        <title>A High-Quality Reference Genome for a Parasitic Bivalve with Doubly Uniparental Inheritance (Bivalvia: Unionida).</title>
        <authorList>
            <person name="Smith C.H."/>
        </authorList>
    </citation>
    <scope>NUCLEOTIDE SEQUENCE</scope>
    <source>
        <strain evidence="13">CHS0354</strain>
    </source>
</reference>
<keyword evidence="4" id="KW-0812">Transmembrane</keyword>
<dbReference type="GO" id="GO:0007165">
    <property type="term" value="P:signal transduction"/>
    <property type="evidence" value="ECO:0007669"/>
    <property type="project" value="InterPro"/>
</dbReference>
<dbReference type="Gene3D" id="3.80.10.10">
    <property type="entry name" value="Ribonuclease Inhibitor"/>
    <property type="match status" value="2"/>
</dbReference>
<keyword evidence="5 11" id="KW-0732">Signal</keyword>
<dbReference type="SMART" id="SM00255">
    <property type="entry name" value="TIR"/>
    <property type="match status" value="2"/>
</dbReference>
<dbReference type="SMART" id="SM00369">
    <property type="entry name" value="LRR_TYP"/>
    <property type="match status" value="5"/>
</dbReference>
<evidence type="ECO:0000256" key="6">
    <source>
        <dbReference type="ARBA" id="ARBA00022737"/>
    </source>
</evidence>
<evidence type="ECO:0000256" key="8">
    <source>
        <dbReference type="ARBA" id="ARBA00023136"/>
    </source>
</evidence>
<dbReference type="SUPFAM" id="SSF52058">
    <property type="entry name" value="L domain-like"/>
    <property type="match status" value="1"/>
</dbReference>
<evidence type="ECO:0000256" key="7">
    <source>
        <dbReference type="ARBA" id="ARBA00022989"/>
    </source>
</evidence>
<dbReference type="InterPro" id="IPR000157">
    <property type="entry name" value="TIR_dom"/>
</dbReference>
<dbReference type="Pfam" id="PF13855">
    <property type="entry name" value="LRR_8"/>
    <property type="match status" value="2"/>
</dbReference>
<dbReference type="InterPro" id="IPR035897">
    <property type="entry name" value="Toll_tir_struct_dom_sf"/>
</dbReference>
<evidence type="ECO:0000256" key="4">
    <source>
        <dbReference type="ARBA" id="ARBA00022692"/>
    </source>
</evidence>
<keyword evidence="3" id="KW-0433">Leucine-rich repeat</keyword>
<keyword evidence="7" id="KW-1133">Transmembrane helix</keyword>
<evidence type="ECO:0000259" key="12">
    <source>
        <dbReference type="PROSITE" id="PS50104"/>
    </source>
</evidence>
<feature type="domain" description="TIR" evidence="12">
    <location>
        <begin position="791"/>
        <end position="924"/>
    </location>
</feature>
<comment type="similarity">
    <text evidence="2">Belongs to the Toll-like receptor family.</text>
</comment>
<keyword evidence="9" id="KW-0675">Receptor</keyword>
<dbReference type="InterPro" id="IPR000483">
    <property type="entry name" value="Cys-rich_flank_reg_C"/>
</dbReference>
<protein>
    <recommendedName>
        <fullName evidence="12">TIR domain-containing protein</fullName>
    </recommendedName>
</protein>
<feature type="signal peptide" evidence="11">
    <location>
        <begin position="1"/>
        <end position="20"/>
    </location>
</feature>
<sequence length="961" mass="111783">MEALITFAIITITSTKLTSGTLCQAEKCAYDIKPTDQYSQFDMHGEPLETRTRLITIEKSNSTGCYINTTDVVESFSFTEVPLVAILLLLCRQNNRVYFTPFDQPKHNNAIGYLQVGEFNLSYENIAQFSRVMDVRVIELFNNQLYKVCNDMPTECRGLRTYNSQYPPPKFKNINPCNEVFPELGEVTFGNMSWSEIPNFLQERLIHLQALEVPYSNFTLPPYFPWTKKERNLPRNLSRTRYSQNHYSEAFGLDIAANIFRRYFNLDYNQISDLRNFSFNGHLHMLSIKSNHLAHVGVQTFRNVSGLQHLDLSQNELKQIPMGIFDGLVTLRYLKLQENKIQELATGIFDDLQSLTSLKIANNYISLLQKGLFTRLGELHVLHLEYNNISVIENDAFPVDSIVLKYVYLNNNPLLSMPEFIFWIRSLHLVDLISTLISFRTFGDFLDSIDIFSLIIDSASSSNTDVDKKEEKFIDMTNAKVENIYVQNMTLLRQKKLILMIQNYHFKLDGNPLSCSCNIIPFHRFIYELLKNKTLKGDEYYFTEWKCESPVELRGRRMLDVKPVETYCPINVSGCPKECSCYKRFVNMNIIVDCRWRNLSDLHDVLPQSDLELWYNDTTNKHEGIDAVIVHSGKLTDWVMDHIVDILEGENYNFHVCDMARDFVIGFTFQENLNQVVRHSKRMILLISEDWRTDDETFNVAWNIAQEKIKESKSNFGIIISHGVTSKQIKDKALLRFMQRGRYIDSKHKLFVEKILYSMPIKDEHVQERKPNISSLIQRKFSIHEGEVDDNRIHTFVSYSDQDQEFVTSELVPDLEKIGYRLCIPDRDFIPGASKKENILKAIDGSLRTLFILSVSHIKDEWSLFTFITACEKSLRVKTNYLIVIVREDIDLPIMDKEVNHYLKTHISLHVKDRWLWSKLLNGLPPSSRRYENPRNSPLVKSRYSAPDDVATEIKEVLTSN</sequence>
<dbReference type="PROSITE" id="PS50104">
    <property type="entry name" value="TIR"/>
    <property type="match status" value="2"/>
</dbReference>
<dbReference type="Proteomes" id="UP001195483">
    <property type="component" value="Unassembled WGS sequence"/>
</dbReference>
<comment type="subcellular location">
    <subcellularLocation>
        <location evidence="1">Membrane</location>
        <topology evidence="1">Single-pass type I membrane protein</topology>
    </subcellularLocation>
</comment>
<dbReference type="GO" id="GO:0038023">
    <property type="term" value="F:signaling receptor activity"/>
    <property type="evidence" value="ECO:0007669"/>
    <property type="project" value="TreeGrafter"/>
</dbReference>
<dbReference type="EMBL" id="JAEAOA010000496">
    <property type="protein sequence ID" value="KAK3610832.1"/>
    <property type="molecule type" value="Genomic_DNA"/>
</dbReference>
<evidence type="ECO:0000256" key="9">
    <source>
        <dbReference type="ARBA" id="ARBA00023170"/>
    </source>
</evidence>
<keyword evidence="14" id="KW-1185">Reference proteome</keyword>
<dbReference type="AlphaFoldDB" id="A0AAE0WEP4"/>
<dbReference type="Gene3D" id="3.40.50.10140">
    <property type="entry name" value="Toll/interleukin-1 receptor homology (TIR) domain"/>
    <property type="match status" value="2"/>
</dbReference>
<comment type="caution">
    <text evidence="13">The sequence shown here is derived from an EMBL/GenBank/DDBJ whole genome shotgun (WGS) entry which is preliminary data.</text>
</comment>
<dbReference type="PANTHER" id="PTHR24365:SF541">
    <property type="entry name" value="PROTEIN TOLL-RELATED"/>
    <property type="match status" value="1"/>
</dbReference>
<dbReference type="PANTHER" id="PTHR24365">
    <property type="entry name" value="TOLL-LIKE RECEPTOR"/>
    <property type="match status" value="1"/>
</dbReference>
<keyword evidence="6" id="KW-0677">Repeat</keyword>
<keyword evidence="10" id="KW-0325">Glycoprotein</keyword>
<feature type="chain" id="PRO_5041942509" description="TIR domain-containing protein" evidence="11">
    <location>
        <begin position="21"/>
        <end position="961"/>
    </location>
</feature>
<gene>
    <name evidence="13" type="ORF">CHS0354_007209</name>
</gene>